<sequence>MDVRSPNPNTLLPYILILALGGLCTLASRSTIVSRTARALLILHGLLNVAQGFYCLLRPCLGALGVGWYQFVFACQNNRALISATIPLRINYAAVVYRSMGGAARRTS</sequence>
<accession>A0A6A5R3V1</accession>
<name>A0A6A5R3V1_9PLEO</name>
<dbReference type="GeneID" id="54344490"/>
<organism evidence="2 3">
    <name type="scientific">Didymella exigua CBS 183.55</name>
    <dbReference type="NCBI Taxonomy" id="1150837"/>
    <lineage>
        <taxon>Eukaryota</taxon>
        <taxon>Fungi</taxon>
        <taxon>Dikarya</taxon>
        <taxon>Ascomycota</taxon>
        <taxon>Pezizomycotina</taxon>
        <taxon>Dothideomycetes</taxon>
        <taxon>Pleosporomycetidae</taxon>
        <taxon>Pleosporales</taxon>
        <taxon>Pleosporineae</taxon>
        <taxon>Didymellaceae</taxon>
        <taxon>Didymella</taxon>
    </lineage>
</organism>
<dbReference type="RefSeq" id="XP_033443004.1">
    <property type="nucleotide sequence ID" value="XM_033586844.1"/>
</dbReference>
<keyword evidence="3" id="KW-1185">Reference proteome</keyword>
<dbReference type="OrthoDB" id="10042947at2759"/>
<dbReference type="EMBL" id="ML979016">
    <property type="protein sequence ID" value="KAF1922751.1"/>
    <property type="molecule type" value="Genomic_DNA"/>
</dbReference>
<dbReference type="AlphaFoldDB" id="A0A6A5R3V1"/>
<evidence type="ECO:0000313" key="3">
    <source>
        <dbReference type="Proteomes" id="UP000800082"/>
    </source>
</evidence>
<feature type="transmembrane region" description="Helical" evidence="1">
    <location>
        <begin position="12"/>
        <end position="32"/>
    </location>
</feature>
<gene>
    <name evidence="2" type="ORF">M421DRAFT_10294</name>
</gene>
<dbReference type="Proteomes" id="UP000800082">
    <property type="component" value="Unassembled WGS sequence"/>
</dbReference>
<evidence type="ECO:0000313" key="2">
    <source>
        <dbReference type="EMBL" id="KAF1922751.1"/>
    </source>
</evidence>
<reference evidence="2" key="1">
    <citation type="journal article" date="2020" name="Stud. Mycol.">
        <title>101 Dothideomycetes genomes: a test case for predicting lifestyles and emergence of pathogens.</title>
        <authorList>
            <person name="Haridas S."/>
            <person name="Albert R."/>
            <person name="Binder M."/>
            <person name="Bloem J."/>
            <person name="Labutti K."/>
            <person name="Salamov A."/>
            <person name="Andreopoulos B."/>
            <person name="Baker S."/>
            <person name="Barry K."/>
            <person name="Bills G."/>
            <person name="Bluhm B."/>
            <person name="Cannon C."/>
            <person name="Castanera R."/>
            <person name="Culley D."/>
            <person name="Daum C."/>
            <person name="Ezra D."/>
            <person name="Gonzalez J."/>
            <person name="Henrissat B."/>
            <person name="Kuo A."/>
            <person name="Liang C."/>
            <person name="Lipzen A."/>
            <person name="Lutzoni F."/>
            <person name="Magnuson J."/>
            <person name="Mondo S."/>
            <person name="Nolan M."/>
            <person name="Ohm R."/>
            <person name="Pangilinan J."/>
            <person name="Park H.-J."/>
            <person name="Ramirez L."/>
            <person name="Alfaro M."/>
            <person name="Sun H."/>
            <person name="Tritt A."/>
            <person name="Yoshinaga Y."/>
            <person name="Zwiers L.-H."/>
            <person name="Turgeon B."/>
            <person name="Goodwin S."/>
            <person name="Spatafora J."/>
            <person name="Crous P."/>
            <person name="Grigoriev I."/>
        </authorList>
    </citation>
    <scope>NUCLEOTIDE SEQUENCE</scope>
    <source>
        <strain evidence="2">CBS 183.55</strain>
    </source>
</reference>
<proteinExistence type="predicted"/>
<evidence type="ECO:0000256" key="1">
    <source>
        <dbReference type="SAM" id="Phobius"/>
    </source>
</evidence>
<protein>
    <submittedName>
        <fullName evidence="2">Uncharacterized protein</fullName>
    </submittedName>
</protein>
<keyword evidence="1" id="KW-0812">Transmembrane</keyword>
<keyword evidence="1" id="KW-0472">Membrane</keyword>
<keyword evidence="1" id="KW-1133">Transmembrane helix</keyword>